<dbReference type="GO" id="GO:0044183">
    <property type="term" value="F:protein folding chaperone"/>
    <property type="evidence" value="ECO:0007669"/>
    <property type="project" value="InterPro"/>
</dbReference>
<evidence type="ECO:0008006" key="3">
    <source>
        <dbReference type="Google" id="ProtNLM"/>
    </source>
</evidence>
<dbReference type="Gene3D" id="2.30.33.40">
    <property type="entry name" value="GroES chaperonin"/>
    <property type="match status" value="1"/>
</dbReference>
<protein>
    <recommendedName>
        <fullName evidence="3">10 kDa chaperonin</fullName>
    </recommendedName>
</protein>
<name>A0A7S9XG39_9VIRU</name>
<accession>A0A7S9XG39</accession>
<evidence type="ECO:0000256" key="1">
    <source>
        <dbReference type="ARBA" id="ARBA00023186"/>
    </source>
</evidence>
<proteinExistence type="predicted"/>
<evidence type="ECO:0000313" key="2">
    <source>
        <dbReference type="EMBL" id="QPI16243.1"/>
    </source>
</evidence>
<dbReference type="CDD" id="cd00320">
    <property type="entry name" value="cpn10"/>
    <property type="match status" value="1"/>
</dbReference>
<dbReference type="InterPro" id="IPR020818">
    <property type="entry name" value="Chaperonin_GroES"/>
</dbReference>
<keyword evidence="1" id="KW-0143">Chaperone</keyword>
<dbReference type="SUPFAM" id="SSF50129">
    <property type="entry name" value="GroES-like"/>
    <property type="match status" value="1"/>
</dbReference>
<dbReference type="SMART" id="SM00883">
    <property type="entry name" value="Cpn10"/>
    <property type="match status" value="1"/>
</dbReference>
<dbReference type="EMBL" id="MW030545">
    <property type="protein sequence ID" value="QPI16243.1"/>
    <property type="molecule type" value="Genomic_DNA"/>
</dbReference>
<dbReference type="InterPro" id="IPR037124">
    <property type="entry name" value="Chaperonin_GroES_sf"/>
</dbReference>
<organism evidence="2">
    <name type="scientific">Virus NIOZ-UU157</name>
    <dbReference type="NCBI Taxonomy" id="2763269"/>
    <lineage>
        <taxon>Viruses</taxon>
    </lineage>
</organism>
<gene>
    <name evidence="2" type="ORF">NIOZUU157_00126</name>
</gene>
<dbReference type="GO" id="GO:0005524">
    <property type="term" value="F:ATP binding"/>
    <property type="evidence" value="ECO:0007669"/>
    <property type="project" value="InterPro"/>
</dbReference>
<dbReference type="Pfam" id="PF00166">
    <property type="entry name" value="Cpn10"/>
    <property type="match status" value="1"/>
</dbReference>
<dbReference type="InterPro" id="IPR011032">
    <property type="entry name" value="GroES-like_sf"/>
</dbReference>
<reference evidence="2" key="1">
    <citation type="submission" date="2020-08" db="EMBL/GenBank/DDBJ databases">
        <title>Bridging the membrane lipid divide: bacteria of the FCB group superphylum have the potential to synthesize archaeal ether lipids.</title>
        <authorList>
            <person name="Villanueva L."/>
            <person name="von Meijenfeldt F.A.B."/>
            <person name="Westbye A.B."/>
            <person name="Yadav S."/>
            <person name="Hopmans E.C."/>
            <person name="Dutilh B.E."/>
            <person name="Sinninghe Damste J.S."/>
        </authorList>
    </citation>
    <scope>NUCLEOTIDE SEQUENCE</scope>
    <source>
        <strain evidence="2">NIOZ-UU157</strain>
    </source>
</reference>
<sequence length="89" mass="10036">MSMEMKMKNDYLLIQEIEQKETTTASGLIIPVEKYNRKATVINSGNTKHLKDGDVILKNMGKGTMITLNEIEFEVIHINQIIAVVEDNG</sequence>